<reference evidence="5 6" key="1">
    <citation type="submission" date="2020-08" db="EMBL/GenBank/DDBJ databases">
        <title>Plant Genome Project.</title>
        <authorList>
            <person name="Zhang R.-G."/>
        </authorList>
    </citation>
    <scope>NUCLEOTIDE SEQUENCE [LARGE SCALE GENOMIC DNA]</scope>
    <source>
        <tissue evidence="5">Rhizome</tissue>
    </source>
</reference>
<feature type="domain" description="Cyanobacterial aminoacyl-tRNA synthetase CAAD" evidence="4">
    <location>
        <begin position="81"/>
        <end position="146"/>
    </location>
</feature>
<keyword evidence="2" id="KW-1133">Transmembrane helix</keyword>
<protein>
    <recommendedName>
        <fullName evidence="7">Cyanobacterial aminoacyl-tRNA synthetase CAAD domain-containing protein</fullName>
    </recommendedName>
</protein>
<dbReference type="InterPro" id="IPR013103">
    <property type="entry name" value="RVT_2"/>
</dbReference>
<evidence type="ECO:0000313" key="6">
    <source>
        <dbReference type="Proteomes" id="UP000734854"/>
    </source>
</evidence>
<keyword evidence="2" id="KW-0472">Membrane</keyword>
<dbReference type="InterPro" id="IPR025564">
    <property type="entry name" value="CAAD_dom"/>
</dbReference>
<dbReference type="GO" id="GO:0009535">
    <property type="term" value="C:chloroplast thylakoid membrane"/>
    <property type="evidence" value="ECO:0007669"/>
    <property type="project" value="TreeGrafter"/>
</dbReference>
<dbReference type="Proteomes" id="UP000734854">
    <property type="component" value="Unassembled WGS sequence"/>
</dbReference>
<evidence type="ECO:0000256" key="1">
    <source>
        <dbReference type="ARBA" id="ARBA00004141"/>
    </source>
</evidence>
<feature type="transmembrane region" description="Helical" evidence="2">
    <location>
        <begin position="95"/>
        <end position="116"/>
    </location>
</feature>
<evidence type="ECO:0000259" key="4">
    <source>
        <dbReference type="Pfam" id="PF14159"/>
    </source>
</evidence>
<name>A0A8J5LL22_ZINOF</name>
<proteinExistence type="predicted"/>
<accession>A0A8J5LL22</accession>
<dbReference type="Pfam" id="PF07727">
    <property type="entry name" value="RVT_2"/>
    <property type="match status" value="1"/>
</dbReference>
<keyword evidence="6" id="KW-1185">Reference proteome</keyword>
<comment type="subcellular location">
    <subcellularLocation>
        <location evidence="1">Membrane</location>
        <topology evidence="1">Multi-pass membrane protein</topology>
    </subcellularLocation>
</comment>
<organism evidence="5 6">
    <name type="scientific">Zingiber officinale</name>
    <name type="common">Ginger</name>
    <name type="synonym">Amomum zingiber</name>
    <dbReference type="NCBI Taxonomy" id="94328"/>
    <lineage>
        <taxon>Eukaryota</taxon>
        <taxon>Viridiplantae</taxon>
        <taxon>Streptophyta</taxon>
        <taxon>Embryophyta</taxon>
        <taxon>Tracheophyta</taxon>
        <taxon>Spermatophyta</taxon>
        <taxon>Magnoliopsida</taxon>
        <taxon>Liliopsida</taxon>
        <taxon>Zingiberales</taxon>
        <taxon>Zingiberaceae</taxon>
        <taxon>Zingiber</taxon>
    </lineage>
</organism>
<sequence length="260" mass="28090">MAATASAALCPAAVLTGARIPSPVVDTARATVRFFSPPRLYSSSKLLHLDSQSQDVCRFFSLRARASSDESSSSADDVLADLKAKWDSLENKSTVLLYGGGALVAVWLSSVVVGAINSVPLLPKVLELVGLGYTGWFVYRYLLFKDLKTPCSVRQDDTVIYFLVYVDDLIIAGSDSSSVDVIVCKLHAKFTIKDLGALSLLCGIEVRPTSNGLLLSQQKYVTDLLSKHNMLDFKSVSTPIFASSCLTLHDGSSSFDMTKF</sequence>
<dbReference type="EMBL" id="JACMSC010000004">
    <property type="protein sequence ID" value="KAG6523817.1"/>
    <property type="molecule type" value="Genomic_DNA"/>
</dbReference>
<evidence type="ECO:0000313" key="5">
    <source>
        <dbReference type="EMBL" id="KAG6523817.1"/>
    </source>
</evidence>
<feature type="domain" description="Reverse transcriptase Ty1/copia-type" evidence="3">
    <location>
        <begin position="160"/>
        <end position="241"/>
    </location>
</feature>
<dbReference type="PANTHER" id="PTHR33222">
    <property type="match status" value="1"/>
</dbReference>
<keyword evidence="2" id="KW-0812">Transmembrane</keyword>
<evidence type="ECO:0000259" key="3">
    <source>
        <dbReference type="Pfam" id="PF07727"/>
    </source>
</evidence>
<comment type="caution">
    <text evidence="5">The sequence shown here is derived from an EMBL/GenBank/DDBJ whole genome shotgun (WGS) entry which is preliminary data.</text>
</comment>
<evidence type="ECO:0008006" key="7">
    <source>
        <dbReference type="Google" id="ProtNLM"/>
    </source>
</evidence>
<dbReference type="AlphaFoldDB" id="A0A8J5LL22"/>
<feature type="transmembrane region" description="Helical" evidence="2">
    <location>
        <begin position="125"/>
        <end position="144"/>
    </location>
</feature>
<dbReference type="Pfam" id="PF14159">
    <property type="entry name" value="CAAD"/>
    <property type="match status" value="1"/>
</dbReference>
<gene>
    <name evidence="5" type="ORF">ZIOFF_013704</name>
</gene>
<evidence type="ECO:0000256" key="2">
    <source>
        <dbReference type="SAM" id="Phobius"/>
    </source>
</evidence>
<dbReference type="InterPro" id="IPR033344">
    <property type="entry name" value="CURT1"/>
</dbReference>
<dbReference type="PANTHER" id="PTHR33222:SF4">
    <property type="entry name" value="PROTEIN CURVATURE THYLAKOID 1A, CHLOROPLASTIC"/>
    <property type="match status" value="1"/>
</dbReference>